<dbReference type="GO" id="GO:0071897">
    <property type="term" value="P:DNA biosynthetic process"/>
    <property type="evidence" value="ECO:0007669"/>
    <property type="project" value="UniProtKB-ARBA"/>
</dbReference>
<dbReference type="Pfam" id="PF00078">
    <property type="entry name" value="RVT_1"/>
    <property type="match status" value="1"/>
</dbReference>
<dbReference type="EMBL" id="JAQQBS010000697">
    <property type="protein sequence ID" value="KAK0169327.1"/>
    <property type="molecule type" value="Genomic_DNA"/>
</dbReference>
<protein>
    <recommendedName>
        <fullName evidence="1">Reverse transcriptase domain-containing protein</fullName>
    </recommendedName>
</protein>
<sequence length="678" mass="78637">MQLHIINSLEELAPLKRFKLKKHKFPWVTTIFRSKIKQKNRLYKHAKRSGSILDYEIYKQFRNDLSVKLKEAKNKFIMHKLKDITDTKVIWREISSMGLVKTSSKSPFNFFTPNMLMDHFEIVSKNTSAFKLEDLYDAIQFVRHDIEQFQFVNVDNVEIHQQILSSVSNSHTIGPDGISPSAIKMLVGSLTSILSLIYNYCVETSLFPDNWKKTHIKPLLKVNLPKSPADTRPIASLCELSKVFEKLLHKQIINYLNKNSLWDPFQTGFRKFHSTQTALIKLNHDVRQSVDKRKVTILVLFDFSKAFDMVPHGKLLIKLAKIGFSTSSLKLICSYLTNRQQCVIDVTHSTSSHWSKIINGVPQGSVLGPLLFSLYISDISKVLKYSKYIIFADDVQIYRDCVPSEIDHAIDKLRNDINAISQYAIDNDLKLNLDKTKILIMGSASYINNIEADTLPVITINQTVLPYVQHARNLGVILQSSLSWSKHVTYISSRVHTTLYRIKLHNNSLSVPLKTKLVTSLIFPILDYCCVVYNDVTVQLNLKLQRLMNSAIRFIYNIRRDEHITPFRLKLRWLTVRDRRKYFMAILVYKILFGVTPDYIKEIFELRRVDLRQSERNIKPQTFQIPNHRTSLYSKSFHIAAINLWHSLPTEITSIPALPMFKRTLHDHLLNNNTEDEC</sequence>
<keyword evidence="3" id="KW-1185">Reference proteome</keyword>
<dbReference type="InterPro" id="IPR043502">
    <property type="entry name" value="DNA/RNA_pol_sf"/>
</dbReference>
<reference evidence="2" key="1">
    <citation type="journal article" date="2023" name="bioRxiv">
        <title>Scaffold-level genome assemblies of two parasitoid biocontrol wasps reveal the parthenogenesis mechanism and an associated novel virus.</title>
        <authorList>
            <person name="Inwood S."/>
            <person name="Skelly J."/>
            <person name="Guhlin J."/>
            <person name="Harrop T."/>
            <person name="Goldson S."/>
            <person name="Dearden P."/>
        </authorList>
    </citation>
    <scope>NUCLEOTIDE SEQUENCE</scope>
    <source>
        <strain evidence="2">Irish</strain>
        <tissue evidence="2">Whole body</tissue>
    </source>
</reference>
<dbReference type="SUPFAM" id="SSF56672">
    <property type="entry name" value="DNA/RNA polymerases"/>
    <property type="match status" value="1"/>
</dbReference>
<dbReference type="PANTHER" id="PTHR33332">
    <property type="entry name" value="REVERSE TRANSCRIPTASE DOMAIN-CONTAINING PROTEIN"/>
    <property type="match status" value="1"/>
</dbReference>
<evidence type="ECO:0000259" key="1">
    <source>
        <dbReference type="PROSITE" id="PS50878"/>
    </source>
</evidence>
<dbReference type="Proteomes" id="UP001168990">
    <property type="component" value="Unassembled WGS sequence"/>
</dbReference>
<dbReference type="PROSITE" id="PS50878">
    <property type="entry name" value="RT_POL"/>
    <property type="match status" value="1"/>
</dbReference>
<dbReference type="AlphaFoldDB" id="A0AA39FGU2"/>
<feature type="domain" description="Reverse transcriptase" evidence="1">
    <location>
        <begin position="205"/>
        <end position="478"/>
    </location>
</feature>
<comment type="caution">
    <text evidence="2">The sequence shown here is derived from an EMBL/GenBank/DDBJ whole genome shotgun (WGS) entry which is preliminary data.</text>
</comment>
<reference evidence="2" key="2">
    <citation type="submission" date="2023-03" db="EMBL/GenBank/DDBJ databases">
        <authorList>
            <person name="Inwood S.N."/>
            <person name="Skelly J.G."/>
            <person name="Guhlin J."/>
            <person name="Harrop T.W.R."/>
            <person name="Goldson S.G."/>
            <person name="Dearden P.K."/>
        </authorList>
    </citation>
    <scope>NUCLEOTIDE SEQUENCE</scope>
    <source>
        <strain evidence="2">Irish</strain>
        <tissue evidence="2">Whole body</tissue>
    </source>
</reference>
<evidence type="ECO:0000313" key="2">
    <source>
        <dbReference type="EMBL" id="KAK0169327.1"/>
    </source>
</evidence>
<name>A0AA39FGU2_9HYME</name>
<dbReference type="InterPro" id="IPR000477">
    <property type="entry name" value="RT_dom"/>
</dbReference>
<proteinExistence type="predicted"/>
<dbReference type="CDD" id="cd01650">
    <property type="entry name" value="RT_nLTR_like"/>
    <property type="match status" value="1"/>
</dbReference>
<organism evidence="2 3">
    <name type="scientific">Microctonus aethiopoides</name>
    <dbReference type="NCBI Taxonomy" id="144406"/>
    <lineage>
        <taxon>Eukaryota</taxon>
        <taxon>Metazoa</taxon>
        <taxon>Ecdysozoa</taxon>
        <taxon>Arthropoda</taxon>
        <taxon>Hexapoda</taxon>
        <taxon>Insecta</taxon>
        <taxon>Pterygota</taxon>
        <taxon>Neoptera</taxon>
        <taxon>Endopterygota</taxon>
        <taxon>Hymenoptera</taxon>
        <taxon>Apocrita</taxon>
        <taxon>Ichneumonoidea</taxon>
        <taxon>Braconidae</taxon>
        <taxon>Euphorinae</taxon>
        <taxon>Microctonus</taxon>
    </lineage>
</organism>
<gene>
    <name evidence="2" type="ORF">PV328_012197</name>
</gene>
<evidence type="ECO:0000313" key="3">
    <source>
        <dbReference type="Proteomes" id="UP001168990"/>
    </source>
</evidence>
<accession>A0AA39FGU2</accession>